<feature type="transmembrane region" description="Helical" evidence="12">
    <location>
        <begin position="510"/>
        <end position="534"/>
    </location>
</feature>
<dbReference type="EMBL" id="SRRM01000005">
    <property type="protein sequence ID" value="TKY89467.1"/>
    <property type="molecule type" value="Genomic_DNA"/>
</dbReference>
<evidence type="ECO:0000259" key="14">
    <source>
        <dbReference type="Pfam" id="PF01529"/>
    </source>
</evidence>
<comment type="caution">
    <text evidence="15">The sequence shown here is derived from an EMBL/GenBank/DDBJ whole genome shotgun (WGS) entry which is preliminary data.</text>
</comment>
<feature type="transmembrane region" description="Helical" evidence="12">
    <location>
        <begin position="574"/>
        <end position="595"/>
    </location>
</feature>
<evidence type="ECO:0000256" key="7">
    <source>
        <dbReference type="ARBA" id="ARBA00023136"/>
    </source>
</evidence>
<dbReference type="RefSeq" id="XP_029741452.1">
    <property type="nucleotide sequence ID" value="XM_029882597.1"/>
</dbReference>
<sequence length="861" mass="91781">MAAPGTPLKSSSATQAVASSNVDGQSDPLFASKSSPIQANGHSSLDTHPPSGSNGFSSSSRGPSRANTPGQDQMPLTIHAAAQRGDLPAIMRLVDSGRATVHDRDDDNITPLHWAAINAQLATCRYLLDHGAEVDALGGDLVASPLQWAARNGHVYVLELLCSRGADPTITDSQGFNALHLTVHSSAVMPLVFMLQQPSLSSPEGLDSTDSQGHTALMWAAYQGDAISVDILLKHGSDVHKRDGAGLTAMHWAAVKGNRLCIRLLAEAKADLLAKEDSGKTPRDMAIELKSIGAYRKALADIGLEEDGRRKQRTFGANSDRTARLAIMVVPFVALGLIFATFASLPWYTATPFAAAEFFGMHHIVTRVILDPQEHDFLQRSNYFLAIVSGSIAWVGWEWVHKLASGTPGYASNNLFFALSLIVCSWNLFRSASISPGYAPLAPSALHRREVVTQLAQQGRLNGQTYCVACMARKPMRSKHCKLCKRCVARHDHHCPWVANCIGIENHRQFLLFVGALVVGVLQFIYLTIVYFSINASRYDGLVDPVYPIPGRSQEPTCRLPFAFLCTAVEKDPFLLGVAVWAGLQLTWTVILLVAQGWQIARQMTTLEVSNLGRFGFMGGKGGQSYAGQTGFLAQHSGRAQPGGGAAGASGRLQGIQKQFGDAQVDVNLGSGGEDDADAAGAAGSEASSAGRHAHSHSKLGMLKRVCSSSGGWLLSVVGLDLYTRGKAGEGLKRASAAGNPFDQGLLSNCKDFWSKGQDLALDYTTLYDLPAEMSPGHCHVVPFLVDTVTGGGRGWSTRYATAGNAYSLLRSTDAEDEDADDDDPAHAPAGKRRWSMWSNLTTGTGPSKGAGAGAILPTSV</sequence>
<feature type="region of interest" description="Disordered" evidence="13">
    <location>
        <begin position="1"/>
        <end position="72"/>
    </location>
</feature>
<keyword evidence="8" id="KW-0564">Palmitate</keyword>
<feature type="repeat" description="ANK" evidence="11">
    <location>
        <begin position="107"/>
        <end position="139"/>
    </location>
</feature>
<feature type="transmembrane region" description="Helical" evidence="12">
    <location>
        <begin position="412"/>
        <end position="429"/>
    </location>
</feature>
<evidence type="ECO:0000256" key="5">
    <source>
        <dbReference type="ARBA" id="ARBA00022989"/>
    </source>
</evidence>
<evidence type="ECO:0000313" key="15">
    <source>
        <dbReference type="EMBL" id="TKY89467.1"/>
    </source>
</evidence>
<dbReference type="PROSITE" id="PS50216">
    <property type="entry name" value="DHHC"/>
    <property type="match status" value="1"/>
</dbReference>
<evidence type="ECO:0000256" key="1">
    <source>
        <dbReference type="ARBA" id="ARBA00004141"/>
    </source>
</evidence>
<dbReference type="PROSITE" id="PS50297">
    <property type="entry name" value="ANK_REP_REGION"/>
    <property type="match status" value="3"/>
</dbReference>
<gene>
    <name evidence="15" type="ORF">EX895_001998</name>
</gene>
<keyword evidence="12" id="KW-0808">Transferase</keyword>
<comment type="similarity">
    <text evidence="2">Belongs to the DHHC palmitoyltransferase family. AKR/ZDHHC17 subfamily.</text>
</comment>
<dbReference type="InterPro" id="IPR002110">
    <property type="entry name" value="Ankyrin_rpt"/>
</dbReference>
<feature type="compositionally biased region" description="Low complexity" evidence="13">
    <location>
        <begin position="49"/>
        <end position="64"/>
    </location>
</feature>
<feature type="domain" description="Palmitoyltransferase DHHC" evidence="14">
    <location>
        <begin position="463"/>
        <end position="609"/>
    </location>
</feature>
<evidence type="ECO:0000256" key="10">
    <source>
        <dbReference type="ARBA" id="ARBA00048048"/>
    </source>
</evidence>
<dbReference type="Proteomes" id="UP000306050">
    <property type="component" value="Chromosome SGRAM_12"/>
</dbReference>
<evidence type="ECO:0000256" key="8">
    <source>
        <dbReference type="ARBA" id="ARBA00023139"/>
    </source>
</evidence>
<dbReference type="Pfam" id="PF12796">
    <property type="entry name" value="Ank_2"/>
    <property type="match status" value="2"/>
</dbReference>
<dbReference type="InterPro" id="IPR001594">
    <property type="entry name" value="Palmitoyltrfase_DHHC"/>
</dbReference>
<dbReference type="Gene3D" id="1.25.40.20">
    <property type="entry name" value="Ankyrin repeat-containing domain"/>
    <property type="match status" value="2"/>
</dbReference>
<dbReference type="KEGG" id="sgra:EX895_001998"/>
<feature type="repeat" description="ANK" evidence="11">
    <location>
        <begin position="212"/>
        <end position="244"/>
    </location>
</feature>
<feature type="transmembrane region" description="Helical" evidence="12">
    <location>
        <begin position="325"/>
        <end position="347"/>
    </location>
</feature>
<keyword evidence="12" id="KW-0012">Acyltransferase</keyword>
<dbReference type="InterPro" id="IPR036770">
    <property type="entry name" value="Ankyrin_rpt-contain_sf"/>
</dbReference>
<dbReference type="GeneID" id="40724893"/>
<name>A0A4U7KYV4_9BASI</name>
<evidence type="ECO:0000256" key="4">
    <source>
        <dbReference type="ARBA" id="ARBA00022737"/>
    </source>
</evidence>
<keyword evidence="5 12" id="KW-1133">Transmembrane helix</keyword>
<evidence type="ECO:0000256" key="2">
    <source>
        <dbReference type="ARBA" id="ARBA00010104"/>
    </source>
</evidence>
<dbReference type="Pfam" id="PF01529">
    <property type="entry name" value="DHHC"/>
    <property type="match status" value="1"/>
</dbReference>
<dbReference type="PROSITE" id="PS50088">
    <property type="entry name" value="ANK_REPEAT"/>
    <property type="match status" value="4"/>
</dbReference>
<feature type="compositionally biased region" description="Polar residues" evidence="13">
    <location>
        <begin position="32"/>
        <end position="46"/>
    </location>
</feature>
<dbReference type="EC" id="2.3.1.225" evidence="12"/>
<keyword evidence="7 12" id="KW-0472">Membrane</keyword>
<keyword evidence="6 11" id="KW-0040">ANK repeat</keyword>
<keyword evidence="16" id="KW-1185">Reference proteome</keyword>
<organism evidence="15 16">
    <name type="scientific">Sporisorium graminicola</name>
    <dbReference type="NCBI Taxonomy" id="280036"/>
    <lineage>
        <taxon>Eukaryota</taxon>
        <taxon>Fungi</taxon>
        <taxon>Dikarya</taxon>
        <taxon>Basidiomycota</taxon>
        <taxon>Ustilaginomycotina</taxon>
        <taxon>Ustilaginomycetes</taxon>
        <taxon>Ustilaginales</taxon>
        <taxon>Ustilaginaceae</taxon>
        <taxon>Sporisorium</taxon>
    </lineage>
</organism>
<evidence type="ECO:0000256" key="9">
    <source>
        <dbReference type="ARBA" id="ARBA00023288"/>
    </source>
</evidence>
<dbReference type="AlphaFoldDB" id="A0A4U7KYV4"/>
<feature type="compositionally biased region" description="Low complexity" evidence="13">
    <location>
        <begin position="679"/>
        <end position="691"/>
    </location>
</feature>
<evidence type="ECO:0000256" key="3">
    <source>
        <dbReference type="ARBA" id="ARBA00022692"/>
    </source>
</evidence>
<comment type="domain">
    <text evidence="12">The DHHC domain is required for palmitoyltransferase activity.</text>
</comment>
<feature type="compositionally biased region" description="Polar residues" evidence="13">
    <location>
        <begin position="8"/>
        <end position="24"/>
    </location>
</feature>
<dbReference type="SUPFAM" id="SSF48403">
    <property type="entry name" value="Ankyrin repeat"/>
    <property type="match status" value="1"/>
</dbReference>
<feature type="repeat" description="ANK" evidence="11">
    <location>
        <begin position="245"/>
        <end position="277"/>
    </location>
</feature>
<dbReference type="GO" id="GO:0019706">
    <property type="term" value="F:protein-cysteine S-palmitoyltransferase activity"/>
    <property type="evidence" value="ECO:0007669"/>
    <property type="project" value="UniProtKB-EC"/>
</dbReference>
<dbReference type="SMART" id="SM00248">
    <property type="entry name" value="ANK"/>
    <property type="match status" value="5"/>
</dbReference>
<comment type="subcellular location">
    <subcellularLocation>
        <location evidence="1">Membrane</location>
        <topology evidence="1">Multi-pass membrane protein</topology>
    </subcellularLocation>
</comment>
<keyword evidence="9" id="KW-0449">Lipoprotein</keyword>
<dbReference type="OrthoDB" id="6781668at2759"/>
<evidence type="ECO:0000256" key="12">
    <source>
        <dbReference type="RuleBase" id="RU079119"/>
    </source>
</evidence>
<feature type="transmembrane region" description="Helical" evidence="12">
    <location>
        <begin position="382"/>
        <end position="400"/>
    </location>
</feature>
<feature type="compositionally biased region" description="Polar residues" evidence="13">
    <location>
        <begin position="837"/>
        <end position="846"/>
    </location>
</feature>
<reference evidence="15 16" key="1">
    <citation type="submission" date="2019-05" db="EMBL/GenBank/DDBJ databases">
        <title>Sporisorium graminicola CBS 10092 draft sequencing and annotation.</title>
        <authorList>
            <person name="Solano-Gonzalez S."/>
            <person name="Caddick M.X."/>
            <person name="Darby A."/>
        </authorList>
    </citation>
    <scope>NUCLEOTIDE SEQUENCE [LARGE SCALE GENOMIC DNA]</scope>
    <source>
        <strain evidence="15 16">CBS 10092</strain>
    </source>
</reference>
<keyword evidence="4" id="KW-0677">Repeat</keyword>
<dbReference type="GO" id="GO:0016020">
    <property type="term" value="C:membrane"/>
    <property type="evidence" value="ECO:0007669"/>
    <property type="project" value="UniProtKB-SubCell"/>
</dbReference>
<protein>
    <recommendedName>
        <fullName evidence="12">Palmitoyltransferase</fullName>
        <ecNumber evidence="12">2.3.1.225</ecNumber>
    </recommendedName>
</protein>
<accession>A0A4U7KYV4</accession>
<evidence type="ECO:0000313" key="16">
    <source>
        <dbReference type="Proteomes" id="UP000306050"/>
    </source>
</evidence>
<feature type="repeat" description="ANK" evidence="11">
    <location>
        <begin position="144"/>
        <end position="173"/>
    </location>
</feature>
<dbReference type="PANTHER" id="PTHR24161:SF85">
    <property type="entry name" value="PALMITOYLTRANSFERASE HIP14"/>
    <property type="match status" value="1"/>
</dbReference>
<feature type="compositionally biased region" description="Acidic residues" evidence="13">
    <location>
        <begin position="815"/>
        <end position="824"/>
    </location>
</feature>
<comment type="catalytic activity">
    <reaction evidence="10 12">
        <text>L-cysteinyl-[protein] + hexadecanoyl-CoA = S-hexadecanoyl-L-cysteinyl-[protein] + CoA</text>
        <dbReference type="Rhea" id="RHEA:36683"/>
        <dbReference type="Rhea" id="RHEA-COMP:10131"/>
        <dbReference type="Rhea" id="RHEA-COMP:11032"/>
        <dbReference type="ChEBI" id="CHEBI:29950"/>
        <dbReference type="ChEBI" id="CHEBI:57287"/>
        <dbReference type="ChEBI" id="CHEBI:57379"/>
        <dbReference type="ChEBI" id="CHEBI:74151"/>
        <dbReference type="EC" id="2.3.1.225"/>
    </reaction>
</comment>
<feature type="region of interest" description="Disordered" evidence="13">
    <location>
        <begin position="674"/>
        <end position="695"/>
    </location>
</feature>
<evidence type="ECO:0000256" key="11">
    <source>
        <dbReference type="PROSITE-ProRule" id="PRU00023"/>
    </source>
</evidence>
<dbReference type="PANTHER" id="PTHR24161">
    <property type="entry name" value="ANK_REP_REGION DOMAIN-CONTAINING PROTEIN-RELATED"/>
    <property type="match status" value="1"/>
</dbReference>
<feature type="region of interest" description="Disordered" evidence="13">
    <location>
        <begin position="814"/>
        <end position="861"/>
    </location>
</feature>
<evidence type="ECO:0000256" key="6">
    <source>
        <dbReference type="ARBA" id="ARBA00023043"/>
    </source>
</evidence>
<proteinExistence type="inferred from homology"/>
<evidence type="ECO:0000256" key="13">
    <source>
        <dbReference type="SAM" id="MobiDB-lite"/>
    </source>
</evidence>
<keyword evidence="3 12" id="KW-0812">Transmembrane</keyword>